<feature type="chain" id="PRO_5022923340" evidence="1">
    <location>
        <begin position="17"/>
        <end position="557"/>
    </location>
</feature>
<sequence>MKAVWLLTLLPALAMAQSDGGGRDVTVAMFATHAVHAVTLAATGEGAWTATCATCAHHPLTTPIHFAKGEIFAGGPVRVTDDASKETRNATGLWHLRATTNGIDIVLSLPSERYVAAVVAAEGSPSEKPQALEALAIVARTYALNGRHWKPRAGHLPAELCDSTQCQAMHLGRISTSIETAVRSSTGETMWFHGRRAEVFFSQHCGGETEAAAAVWPTLRTAKYLAAHPDTFCIRRDKAAWHTEVPTAQLMEIAHAEGWKIPAQLADLRVTRRSPSHRVLKLDLVDQDGTRFPVAASSLRLAIGRALGWNRVRSDLYDVAVRNDIVVFDGHGHGHGVGLCQAGASEMAVQGKSAREIVEYYFTGVSVGVTSNDAGWQQSSNGPLRIRSVGNDTAYVAAIQHAWAEAAKRFPMQKTLTPEIVAAPSVEIFRQMTASPGWLLAATRGNTVVLQPWSILRNQVDSVLLHEFLHLCVESEAGAKAPLWLREGLVEYLAGDAQSGETMRAASLETALRNPSTQHESQQAHAAAAAKVRGLVGRYGITSVRGWLASGVPSGIA</sequence>
<evidence type="ECO:0000313" key="4">
    <source>
        <dbReference type="Proteomes" id="UP000321820"/>
    </source>
</evidence>
<dbReference type="InterPro" id="IPR013486">
    <property type="entry name" value="SpoIID/LytB"/>
</dbReference>
<dbReference type="Pfam" id="PF08486">
    <property type="entry name" value="SpoIID"/>
    <property type="match status" value="1"/>
</dbReference>
<gene>
    <name evidence="3" type="ORF">FTW19_19340</name>
</gene>
<dbReference type="OrthoDB" id="9794671at2"/>
<dbReference type="InterPro" id="IPR013693">
    <property type="entry name" value="SpoIID/LytB_N"/>
</dbReference>
<evidence type="ECO:0000259" key="2">
    <source>
        <dbReference type="Pfam" id="PF08486"/>
    </source>
</evidence>
<dbReference type="NCBIfam" id="TIGR02669">
    <property type="entry name" value="SpoIID_LytB"/>
    <property type="match status" value="1"/>
</dbReference>
<protein>
    <submittedName>
        <fullName evidence="3">SpoIID/LytB domain-containing protein</fullName>
    </submittedName>
</protein>
<evidence type="ECO:0000256" key="1">
    <source>
        <dbReference type="SAM" id="SignalP"/>
    </source>
</evidence>
<accession>A0A5B9ECZ9</accession>
<organism evidence="3 4">
    <name type="scientific">Terriglobus albidus</name>
    <dbReference type="NCBI Taxonomy" id="1592106"/>
    <lineage>
        <taxon>Bacteria</taxon>
        <taxon>Pseudomonadati</taxon>
        <taxon>Acidobacteriota</taxon>
        <taxon>Terriglobia</taxon>
        <taxon>Terriglobales</taxon>
        <taxon>Acidobacteriaceae</taxon>
        <taxon>Terriglobus</taxon>
    </lineage>
</organism>
<name>A0A5B9ECZ9_9BACT</name>
<dbReference type="EMBL" id="CP042806">
    <property type="protein sequence ID" value="QEE29942.1"/>
    <property type="molecule type" value="Genomic_DNA"/>
</dbReference>
<proteinExistence type="predicted"/>
<keyword evidence="1" id="KW-0732">Signal</keyword>
<dbReference type="KEGG" id="talb:FTW19_19340"/>
<dbReference type="GO" id="GO:0030435">
    <property type="term" value="P:sporulation resulting in formation of a cellular spore"/>
    <property type="evidence" value="ECO:0007669"/>
    <property type="project" value="InterPro"/>
</dbReference>
<dbReference type="Proteomes" id="UP000321820">
    <property type="component" value="Chromosome"/>
</dbReference>
<evidence type="ECO:0000313" key="3">
    <source>
        <dbReference type="EMBL" id="QEE29942.1"/>
    </source>
</evidence>
<keyword evidence="4" id="KW-1185">Reference proteome</keyword>
<dbReference type="AlphaFoldDB" id="A0A5B9ECZ9"/>
<reference evidence="3 4" key="1">
    <citation type="submission" date="2019-08" db="EMBL/GenBank/DDBJ databases">
        <title>Complete genome sequence of Terriglobus albidus strain ORNL.</title>
        <authorList>
            <person name="Podar M."/>
        </authorList>
    </citation>
    <scope>NUCLEOTIDE SEQUENCE [LARGE SCALE GENOMIC DNA]</scope>
    <source>
        <strain evidence="3 4">ORNL</strain>
    </source>
</reference>
<dbReference type="RefSeq" id="WP_147649212.1">
    <property type="nucleotide sequence ID" value="NZ_CP042806.1"/>
</dbReference>
<feature type="signal peptide" evidence="1">
    <location>
        <begin position="1"/>
        <end position="16"/>
    </location>
</feature>
<feature type="domain" description="Sporulation stage II protein D amidase enhancer LytB N-terminal" evidence="2">
    <location>
        <begin position="101"/>
        <end position="190"/>
    </location>
</feature>